<dbReference type="RefSeq" id="WP_179762022.1">
    <property type="nucleotide sequence ID" value="NZ_BAAAJZ010000003.1"/>
</dbReference>
<comment type="similarity">
    <text evidence="1">Belongs to the dTDP-4-dehydrorhamnose 3,5-epimerase family.</text>
</comment>
<evidence type="ECO:0000256" key="3">
    <source>
        <dbReference type="PIRSR" id="PIRSR600888-3"/>
    </source>
</evidence>
<dbReference type="GeneID" id="98054004"/>
<dbReference type="InterPro" id="IPR000888">
    <property type="entry name" value="RmlC-like"/>
</dbReference>
<dbReference type="CDD" id="cd00438">
    <property type="entry name" value="cupin_RmlC"/>
    <property type="match status" value="1"/>
</dbReference>
<dbReference type="AlphaFoldDB" id="A0A852W5D6"/>
<gene>
    <name evidence="4" type="ORF">HDA37_004314</name>
</gene>
<dbReference type="SUPFAM" id="SSF51182">
    <property type="entry name" value="RmlC-like cupins"/>
    <property type="match status" value="1"/>
</dbReference>
<name>A0A852W5D6_PSEA5</name>
<evidence type="ECO:0000256" key="1">
    <source>
        <dbReference type="ARBA" id="ARBA00010154"/>
    </source>
</evidence>
<dbReference type="Proteomes" id="UP000549695">
    <property type="component" value="Unassembled WGS sequence"/>
</dbReference>
<dbReference type="PANTHER" id="PTHR21047">
    <property type="entry name" value="DTDP-6-DEOXY-D-GLUCOSE-3,5 EPIMERASE"/>
    <property type="match status" value="1"/>
</dbReference>
<feature type="active site" description="Proton acceptor" evidence="2">
    <location>
        <position position="62"/>
    </location>
</feature>
<evidence type="ECO:0000313" key="5">
    <source>
        <dbReference type="Proteomes" id="UP000549695"/>
    </source>
</evidence>
<reference evidence="4 5" key="1">
    <citation type="submission" date="2020-07" db="EMBL/GenBank/DDBJ databases">
        <title>Sequencing the genomes of 1000 actinobacteria strains.</title>
        <authorList>
            <person name="Klenk H.-P."/>
        </authorList>
    </citation>
    <scope>NUCLEOTIDE SEQUENCE [LARGE SCALE GENOMIC DNA]</scope>
    <source>
        <strain evidence="4 5">DSM 44749</strain>
    </source>
</reference>
<organism evidence="4 5">
    <name type="scientific">Pseudonocardia alni</name>
    <name type="common">Amycolata alni</name>
    <dbReference type="NCBI Taxonomy" id="33907"/>
    <lineage>
        <taxon>Bacteria</taxon>
        <taxon>Bacillati</taxon>
        <taxon>Actinomycetota</taxon>
        <taxon>Actinomycetes</taxon>
        <taxon>Pseudonocardiales</taxon>
        <taxon>Pseudonocardiaceae</taxon>
        <taxon>Pseudonocardia</taxon>
    </lineage>
</organism>
<keyword evidence="4" id="KW-0413">Isomerase</keyword>
<accession>A0A852W5D6</accession>
<dbReference type="GO" id="GO:0005829">
    <property type="term" value="C:cytosol"/>
    <property type="evidence" value="ECO:0007669"/>
    <property type="project" value="TreeGrafter"/>
</dbReference>
<dbReference type="InterPro" id="IPR011051">
    <property type="entry name" value="RmlC_Cupin_sf"/>
</dbReference>
<dbReference type="Pfam" id="PF00908">
    <property type="entry name" value="dTDP_sugar_isom"/>
    <property type="match status" value="1"/>
</dbReference>
<sequence>MKATPLSIEGAWLFEPTTFADHRGSFTAPFQGPAFRDALGFDLTVAQTNQSVSARGVVRGVHYADVPPGQAKYLYVATGAVRDVVVDLRVGSPTFGRVEAVDLDAASMRAVYLSEGLGHAFQALADTTVVGYLCSTSYTPAAEHGISPLDPALALPWAEGVEPVLSDKDRAAPTLDEALAAGALPTWESCRARLAELRG</sequence>
<dbReference type="PANTHER" id="PTHR21047:SF2">
    <property type="entry name" value="THYMIDINE DIPHOSPHO-4-KETO-RHAMNOSE 3,5-EPIMERASE"/>
    <property type="match status" value="1"/>
</dbReference>
<feature type="site" description="Participates in a stacking interaction with the thymidine ring of dTDP-4-oxo-6-deoxyglucose" evidence="3">
    <location>
        <position position="138"/>
    </location>
</feature>
<comment type="caution">
    <text evidence="4">The sequence shown here is derived from an EMBL/GenBank/DDBJ whole genome shotgun (WGS) entry which is preliminary data.</text>
</comment>
<dbReference type="GO" id="GO:0008830">
    <property type="term" value="F:dTDP-4-dehydrorhamnose 3,5-epimerase activity"/>
    <property type="evidence" value="ECO:0007669"/>
    <property type="project" value="UniProtKB-EC"/>
</dbReference>
<evidence type="ECO:0000313" key="4">
    <source>
        <dbReference type="EMBL" id="NYG04029.1"/>
    </source>
</evidence>
<keyword evidence="5" id="KW-1185">Reference proteome</keyword>
<dbReference type="GO" id="GO:0019305">
    <property type="term" value="P:dTDP-rhamnose biosynthetic process"/>
    <property type="evidence" value="ECO:0007669"/>
    <property type="project" value="TreeGrafter"/>
</dbReference>
<dbReference type="GO" id="GO:0000271">
    <property type="term" value="P:polysaccharide biosynthetic process"/>
    <property type="evidence" value="ECO:0007669"/>
    <property type="project" value="TreeGrafter"/>
</dbReference>
<dbReference type="EC" id="5.1.3.13" evidence="4"/>
<evidence type="ECO:0000256" key="2">
    <source>
        <dbReference type="PIRSR" id="PIRSR600888-1"/>
    </source>
</evidence>
<proteinExistence type="inferred from homology"/>
<dbReference type="EMBL" id="JACCCZ010000001">
    <property type="protein sequence ID" value="NYG04029.1"/>
    <property type="molecule type" value="Genomic_DNA"/>
</dbReference>
<protein>
    <submittedName>
        <fullName evidence="4">dTDP-4-dehydrorhamnose 3,5-epimerase</fullName>
        <ecNumber evidence="4">5.1.3.13</ecNumber>
    </submittedName>
</protein>
<feature type="active site" description="Proton donor" evidence="2">
    <location>
        <position position="132"/>
    </location>
</feature>
<dbReference type="Gene3D" id="2.60.120.10">
    <property type="entry name" value="Jelly Rolls"/>
    <property type="match status" value="1"/>
</dbReference>
<dbReference type="InterPro" id="IPR014710">
    <property type="entry name" value="RmlC-like_jellyroll"/>
</dbReference>